<protein>
    <recommendedName>
        <fullName evidence="6">Malate dehydrogenase</fullName>
    </recommendedName>
</protein>
<dbReference type="SUPFAM" id="SSF56327">
    <property type="entry name" value="LDH C-terminal domain-like"/>
    <property type="match status" value="1"/>
</dbReference>
<keyword evidence="1" id="KW-0560">Oxidoreductase</keyword>
<dbReference type="Pfam" id="PF02866">
    <property type="entry name" value="Ldh_1_C"/>
    <property type="match status" value="1"/>
</dbReference>
<dbReference type="CDD" id="cd01339">
    <property type="entry name" value="LDH-like_MDH"/>
    <property type="match status" value="1"/>
</dbReference>
<dbReference type="GO" id="GO:0006089">
    <property type="term" value="P:lactate metabolic process"/>
    <property type="evidence" value="ECO:0007669"/>
    <property type="project" value="TreeGrafter"/>
</dbReference>
<organism evidence="5">
    <name type="scientific">marine metagenome</name>
    <dbReference type="NCBI Taxonomy" id="408172"/>
    <lineage>
        <taxon>unclassified sequences</taxon>
        <taxon>metagenomes</taxon>
        <taxon>ecological metagenomes</taxon>
    </lineage>
</organism>
<dbReference type="PANTHER" id="PTHR43128:SF16">
    <property type="entry name" value="L-LACTATE DEHYDROGENASE"/>
    <property type="match status" value="1"/>
</dbReference>
<dbReference type="NCBIfam" id="NF004863">
    <property type="entry name" value="PRK06223.1"/>
    <property type="match status" value="1"/>
</dbReference>
<gene>
    <name evidence="5" type="ORF">METZ01_LOCUS95274</name>
</gene>
<dbReference type="FunFam" id="3.90.110.10:FF:000004">
    <property type="entry name" value="Malate dehydrogenase"/>
    <property type="match status" value="1"/>
</dbReference>
<evidence type="ECO:0000313" key="5">
    <source>
        <dbReference type="EMBL" id="SVA42420.1"/>
    </source>
</evidence>
<dbReference type="Gene3D" id="3.90.110.10">
    <property type="entry name" value="Lactate dehydrogenase/glycoside hydrolase, family 4, C-terminal"/>
    <property type="match status" value="1"/>
</dbReference>
<dbReference type="GO" id="GO:0004459">
    <property type="term" value="F:L-lactate dehydrogenase (NAD+) activity"/>
    <property type="evidence" value="ECO:0007669"/>
    <property type="project" value="TreeGrafter"/>
</dbReference>
<reference evidence="5" key="1">
    <citation type="submission" date="2018-05" db="EMBL/GenBank/DDBJ databases">
        <authorList>
            <person name="Lanie J.A."/>
            <person name="Ng W.-L."/>
            <person name="Kazmierczak K.M."/>
            <person name="Andrzejewski T.M."/>
            <person name="Davidsen T.M."/>
            <person name="Wayne K.J."/>
            <person name="Tettelin H."/>
            <person name="Glass J.I."/>
            <person name="Rusch D."/>
            <person name="Podicherti R."/>
            <person name="Tsui H.-C.T."/>
            <person name="Winkler M.E."/>
        </authorList>
    </citation>
    <scope>NUCLEOTIDE SEQUENCE</scope>
</reference>
<evidence type="ECO:0000259" key="3">
    <source>
        <dbReference type="Pfam" id="PF00056"/>
    </source>
</evidence>
<dbReference type="FunFam" id="3.40.50.720:FF:000018">
    <property type="entry name" value="Malate dehydrogenase"/>
    <property type="match status" value="1"/>
</dbReference>
<dbReference type="Gene3D" id="3.40.50.720">
    <property type="entry name" value="NAD(P)-binding Rossmann-like Domain"/>
    <property type="match status" value="1"/>
</dbReference>
<keyword evidence="2" id="KW-0520">NAD</keyword>
<evidence type="ECO:0000256" key="1">
    <source>
        <dbReference type="ARBA" id="ARBA00023002"/>
    </source>
</evidence>
<dbReference type="Pfam" id="PF00056">
    <property type="entry name" value="Ldh_1_N"/>
    <property type="match status" value="1"/>
</dbReference>
<evidence type="ECO:0000259" key="4">
    <source>
        <dbReference type="Pfam" id="PF02866"/>
    </source>
</evidence>
<evidence type="ECO:0008006" key="6">
    <source>
        <dbReference type="Google" id="ProtNLM"/>
    </source>
</evidence>
<dbReference type="SUPFAM" id="SSF51735">
    <property type="entry name" value="NAD(P)-binding Rossmann-fold domains"/>
    <property type="match status" value="1"/>
</dbReference>
<dbReference type="InterPro" id="IPR015955">
    <property type="entry name" value="Lactate_DH/Glyco_Ohase_4_C"/>
</dbReference>
<dbReference type="AlphaFoldDB" id="A0A381VQ36"/>
<dbReference type="InterPro" id="IPR036291">
    <property type="entry name" value="NAD(P)-bd_dom_sf"/>
</dbReference>
<name>A0A381VQ36_9ZZZZ</name>
<dbReference type="PRINTS" id="PR00086">
    <property type="entry name" value="LLDHDRGNASE"/>
</dbReference>
<dbReference type="InterPro" id="IPR001236">
    <property type="entry name" value="Lactate/malate_DH_N"/>
</dbReference>
<dbReference type="NCBIfam" id="TIGR01763">
    <property type="entry name" value="MalateDH_bact"/>
    <property type="match status" value="1"/>
</dbReference>
<dbReference type="InterPro" id="IPR001557">
    <property type="entry name" value="L-lactate/malate_DH"/>
</dbReference>
<accession>A0A381VQ36</accession>
<dbReference type="PIRSF" id="PIRSF000102">
    <property type="entry name" value="Lac_mal_DH"/>
    <property type="match status" value="1"/>
</dbReference>
<proteinExistence type="inferred from homology"/>
<feature type="domain" description="Lactate/malate dehydrogenase C-terminal" evidence="4">
    <location>
        <begin position="147"/>
        <end position="304"/>
    </location>
</feature>
<dbReference type="EMBL" id="UINC01009459">
    <property type="protein sequence ID" value="SVA42420.1"/>
    <property type="molecule type" value="Genomic_DNA"/>
</dbReference>
<dbReference type="PANTHER" id="PTHR43128">
    <property type="entry name" value="L-2-HYDROXYCARBOXYLATE DEHYDROGENASE (NAD(P)(+))"/>
    <property type="match status" value="1"/>
</dbReference>
<dbReference type="InterPro" id="IPR022383">
    <property type="entry name" value="Lactate/malate_DH_C"/>
</dbReference>
<dbReference type="HAMAP" id="MF_00487">
    <property type="entry name" value="Malate_dehydrog_3"/>
    <property type="match status" value="1"/>
</dbReference>
<dbReference type="InterPro" id="IPR011275">
    <property type="entry name" value="Malate_DH_type3"/>
</dbReference>
<sequence length="310" mass="32809">MRNKVTVVGAGNVGATTAQRIFDKGYADIVLVDIVDGLPQGKALDMLESGPIVGSDAQVVGSNTYEQTANSDVVVVTSGIARKPGMSRDDLLLTNMKIVSSVVGETAKYSPNSVHIIVTNPLDAMAQQSLKISEFPSERVIGMAGILDTSRYRTFLAQELNVSVDSVAAYVLGGHGDTMVPVVESTNVAGTPVSQLISASRLEEIVQRARDGGAEIVNYLKTGSAYYAPSASIVQMIEAVLFDKKEILPCTAYLQGQYGIDGLYVGVPVKIGAGGAEQIIELSLSNHELSELKRSAEAVEELIDVMAKSE</sequence>
<feature type="domain" description="Lactate/malate dehydrogenase N-terminal" evidence="3">
    <location>
        <begin position="4"/>
        <end position="142"/>
    </location>
</feature>
<evidence type="ECO:0000256" key="2">
    <source>
        <dbReference type="ARBA" id="ARBA00023027"/>
    </source>
</evidence>